<proteinExistence type="predicted"/>
<keyword evidence="1" id="KW-0175">Coiled coil</keyword>
<evidence type="ECO:0000313" key="4">
    <source>
        <dbReference type="Proteomes" id="UP001642484"/>
    </source>
</evidence>
<reference evidence="3 4" key="1">
    <citation type="submission" date="2024-02" db="EMBL/GenBank/DDBJ databases">
        <authorList>
            <person name="Chen Y."/>
            <person name="Shah S."/>
            <person name="Dougan E. K."/>
            <person name="Thang M."/>
            <person name="Chan C."/>
        </authorList>
    </citation>
    <scope>NUCLEOTIDE SEQUENCE [LARGE SCALE GENOMIC DNA]</scope>
</reference>
<feature type="compositionally biased region" description="Basic and acidic residues" evidence="2">
    <location>
        <begin position="11"/>
        <end position="21"/>
    </location>
</feature>
<evidence type="ECO:0000256" key="1">
    <source>
        <dbReference type="SAM" id="Coils"/>
    </source>
</evidence>
<feature type="compositionally biased region" description="Pro residues" evidence="2">
    <location>
        <begin position="108"/>
        <end position="123"/>
    </location>
</feature>
<gene>
    <name evidence="3" type="ORF">CCMP2556_LOCUS30235</name>
</gene>
<evidence type="ECO:0000313" key="3">
    <source>
        <dbReference type="EMBL" id="CAK9061487.1"/>
    </source>
</evidence>
<feature type="region of interest" description="Disordered" evidence="2">
    <location>
        <begin position="388"/>
        <end position="415"/>
    </location>
</feature>
<feature type="region of interest" description="Disordered" evidence="2">
    <location>
        <begin position="90"/>
        <end position="127"/>
    </location>
</feature>
<dbReference type="Proteomes" id="UP001642484">
    <property type="component" value="Unassembled WGS sequence"/>
</dbReference>
<name>A0ABP0NF26_9DINO</name>
<sequence>MASEIDGLVEETEHERKEEGIEKTVQSLEKLFVACELQLQDIKKKQRQMLNEARPSARRQKIVWEVYAGKGRFTEECQRRGAIVRQQHEDLPEPHAASGAPGGGTLALPPPPDETNTHQPPPAADEVGDATVQADGQVDNDDQLAREHVVHNEALMRQFPTSAAARPTPAPIETDVMMDPEALPPVPEDDDLMSPAAPAASENFKLEQVKDNQRDREHFLPSALIIDAKALYDAIKAEVPQINGDKRTQIECMIVKQKMQNLKTQLRWVSSEVQLSDGLTKIQARQLLADRLRTHRISLMADSTFQAAKRKTMQERRDNARRNAISVKKSLTMMIIANELTPTRAQGEDDETGWDLTLLVIGTLLCIGAFQVVGWLIACWRQRTQPHNPTAEAQSQTEQEEQHQQPAPQRRETSDRLEARITQYKDFIKRGNETMDRVRKENERLEDQCKELEARCRELEIEVQARDVRQNLTDERLDEQQRMITQLERDLADIAQQAAYLNNHLGGIPQTVCITRHLRRDPASCVQQPLVDEVTGKTHHRVDGAAEMDHFVLVLDGTC</sequence>
<feature type="region of interest" description="Disordered" evidence="2">
    <location>
        <begin position="1"/>
        <end position="21"/>
    </location>
</feature>
<dbReference type="EMBL" id="CAXAMN010021618">
    <property type="protein sequence ID" value="CAK9061487.1"/>
    <property type="molecule type" value="Genomic_DNA"/>
</dbReference>
<keyword evidence="4" id="KW-1185">Reference proteome</keyword>
<evidence type="ECO:0000256" key="2">
    <source>
        <dbReference type="SAM" id="MobiDB-lite"/>
    </source>
</evidence>
<accession>A0ABP0NF26</accession>
<feature type="coiled-coil region" evidence="1">
    <location>
        <begin position="428"/>
        <end position="497"/>
    </location>
</feature>
<comment type="caution">
    <text evidence="3">The sequence shown here is derived from an EMBL/GenBank/DDBJ whole genome shotgun (WGS) entry which is preliminary data.</text>
</comment>
<organism evidence="3 4">
    <name type="scientific">Durusdinium trenchii</name>
    <dbReference type="NCBI Taxonomy" id="1381693"/>
    <lineage>
        <taxon>Eukaryota</taxon>
        <taxon>Sar</taxon>
        <taxon>Alveolata</taxon>
        <taxon>Dinophyceae</taxon>
        <taxon>Suessiales</taxon>
        <taxon>Symbiodiniaceae</taxon>
        <taxon>Durusdinium</taxon>
    </lineage>
</organism>
<protein>
    <submittedName>
        <fullName evidence="3">Uncharacterized protein</fullName>
    </submittedName>
</protein>